<proteinExistence type="predicted"/>
<keyword evidence="2" id="KW-0472">Membrane</keyword>
<keyword evidence="2" id="KW-1133">Transmembrane helix</keyword>
<accession>A0A074VY19</accession>
<sequence length="412" mass="45548">MSTHASDLRYFALRIILAGFHYQMAAENLTSRPVITATNHSAFIFIATALCLVCMLLFLSTRLVVRYPWKRSLGPDDWTTLSASVCALCQSVVLLSSAKAGLGKAESELSPFQLRMALELLYVSDLLYIPSMFLAQLAVSLFFLRLSGPEKSFFHRLARFIAGASMVFAIVCFLMIAIRVENGVHVWEIVVVGHRTILHRWIAAGVLSILIEILLIICPAWLLWTLHMPTKKKLGCAIYFGLRFPTIMVTIFRLLALVKANRGVDRTFDMTVPAVLTQLEMHFTVLAATIPILRNPLTKLNSGYLNTTLERMDPVASAAYASSRSGSSGKGPSFALSQVTGSGRRNDPVIEQREGEGIETTAERGSETIEEGQNDSFVGSSKAEVMLMSKEMVEVVAHAQWEKSEGVNKARR</sequence>
<protein>
    <recommendedName>
        <fullName evidence="3">Rhodopsin domain-containing protein</fullName>
    </recommendedName>
</protein>
<reference evidence="4 5" key="1">
    <citation type="journal article" date="2014" name="BMC Genomics">
        <title>Genome sequencing of four Aureobasidium pullulans varieties: biotechnological potential, stress tolerance, and description of new species.</title>
        <authorList>
            <person name="Gostin Ar C."/>
            <person name="Ohm R.A."/>
            <person name="Kogej T."/>
            <person name="Sonjak S."/>
            <person name="Turk M."/>
            <person name="Zajc J."/>
            <person name="Zalar P."/>
            <person name="Grube M."/>
            <person name="Sun H."/>
            <person name="Han J."/>
            <person name="Sharma A."/>
            <person name="Chiniquy J."/>
            <person name="Ngan C.Y."/>
            <person name="Lipzen A."/>
            <person name="Barry K."/>
            <person name="Grigoriev I.V."/>
            <person name="Gunde-Cimerman N."/>
        </authorList>
    </citation>
    <scope>NUCLEOTIDE SEQUENCE [LARGE SCALE GENOMIC DNA]</scope>
    <source>
        <strain evidence="4 5">CBS 110374</strain>
    </source>
</reference>
<dbReference type="GeneID" id="63917592"/>
<dbReference type="STRING" id="1043003.A0A074VY19"/>
<dbReference type="RefSeq" id="XP_040882713.1">
    <property type="nucleotide sequence ID" value="XM_041024219.1"/>
</dbReference>
<dbReference type="EMBL" id="KL584826">
    <property type="protein sequence ID" value="KEQ65690.1"/>
    <property type="molecule type" value="Genomic_DNA"/>
</dbReference>
<gene>
    <name evidence="4" type="ORF">M437DRAFT_63242</name>
</gene>
<dbReference type="PANTHER" id="PTHR39614">
    <property type="entry name" value="INTEGRAL MEMBRANE PROTEIN"/>
    <property type="match status" value="1"/>
</dbReference>
<evidence type="ECO:0000256" key="1">
    <source>
        <dbReference type="SAM" id="MobiDB-lite"/>
    </source>
</evidence>
<feature type="compositionally biased region" description="Low complexity" evidence="1">
    <location>
        <begin position="321"/>
        <end position="333"/>
    </location>
</feature>
<evidence type="ECO:0000256" key="2">
    <source>
        <dbReference type="SAM" id="Phobius"/>
    </source>
</evidence>
<dbReference type="Pfam" id="PF20684">
    <property type="entry name" value="Fung_rhodopsin"/>
    <property type="match status" value="1"/>
</dbReference>
<dbReference type="PANTHER" id="PTHR39614:SF2">
    <property type="entry name" value="INTEGRAL MEMBRANE PROTEIN"/>
    <property type="match status" value="1"/>
</dbReference>
<evidence type="ECO:0000259" key="3">
    <source>
        <dbReference type="Pfam" id="PF20684"/>
    </source>
</evidence>
<dbReference type="InterPro" id="IPR049326">
    <property type="entry name" value="Rhodopsin_dom_fungi"/>
</dbReference>
<evidence type="ECO:0000313" key="4">
    <source>
        <dbReference type="EMBL" id="KEQ65690.1"/>
    </source>
</evidence>
<dbReference type="Proteomes" id="UP000030672">
    <property type="component" value="Unassembled WGS sequence"/>
</dbReference>
<feature type="transmembrane region" description="Helical" evidence="2">
    <location>
        <begin position="156"/>
        <end position="178"/>
    </location>
</feature>
<feature type="transmembrane region" description="Helical" evidence="2">
    <location>
        <begin position="120"/>
        <end position="144"/>
    </location>
</feature>
<evidence type="ECO:0000313" key="5">
    <source>
        <dbReference type="Proteomes" id="UP000030672"/>
    </source>
</evidence>
<name>A0A074VY19_AURM1</name>
<feature type="region of interest" description="Disordered" evidence="1">
    <location>
        <begin position="321"/>
        <end position="380"/>
    </location>
</feature>
<keyword evidence="5" id="KW-1185">Reference proteome</keyword>
<feature type="domain" description="Rhodopsin" evidence="3">
    <location>
        <begin position="62"/>
        <end position="298"/>
    </location>
</feature>
<feature type="transmembrane region" description="Helical" evidence="2">
    <location>
        <begin position="198"/>
        <end position="224"/>
    </location>
</feature>
<keyword evidence="2" id="KW-0812">Transmembrane</keyword>
<feature type="transmembrane region" description="Helical" evidence="2">
    <location>
        <begin position="236"/>
        <end position="258"/>
    </location>
</feature>
<feature type="transmembrane region" description="Helical" evidence="2">
    <location>
        <begin position="42"/>
        <end position="65"/>
    </location>
</feature>
<feature type="compositionally biased region" description="Basic and acidic residues" evidence="1">
    <location>
        <begin position="344"/>
        <end position="367"/>
    </location>
</feature>
<organism evidence="4 5">
    <name type="scientific">Aureobasidium melanogenum (strain CBS 110374)</name>
    <name type="common">Aureobasidium pullulans var. melanogenum</name>
    <dbReference type="NCBI Taxonomy" id="1043003"/>
    <lineage>
        <taxon>Eukaryota</taxon>
        <taxon>Fungi</taxon>
        <taxon>Dikarya</taxon>
        <taxon>Ascomycota</taxon>
        <taxon>Pezizomycotina</taxon>
        <taxon>Dothideomycetes</taxon>
        <taxon>Dothideomycetidae</taxon>
        <taxon>Dothideales</taxon>
        <taxon>Saccotheciaceae</taxon>
        <taxon>Aureobasidium</taxon>
    </lineage>
</organism>
<dbReference type="AlphaFoldDB" id="A0A074VY19"/>
<dbReference type="HOGENOM" id="CLU_667265_0_0_1"/>